<gene>
    <name evidence="2" type="primary">LOC110990810</name>
</gene>
<dbReference type="OrthoDB" id="6147018at2759"/>
<organism evidence="1 2">
    <name type="scientific">Acanthaster planci</name>
    <name type="common">Crown-of-thorns starfish</name>
    <dbReference type="NCBI Taxonomy" id="133434"/>
    <lineage>
        <taxon>Eukaryota</taxon>
        <taxon>Metazoa</taxon>
        <taxon>Echinodermata</taxon>
        <taxon>Eleutherozoa</taxon>
        <taxon>Asterozoa</taxon>
        <taxon>Asteroidea</taxon>
        <taxon>Valvatacea</taxon>
        <taxon>Valvatida</taxon>
        <taxon>Acanthasteridae</taxon>
        <taxon>Acanthaster</taxon>
    </lineage>
</organism>
<dbReference type="OMA" id="HLAYGRP"/>
<reference evidence="2" key="1">
    <citation type="submission" date="2025-08" db="UniProtKB">
        <authorList>
            <consortium name="RefSeq"/>
        </authorList>
    </citation>
    <scope>IDENTIFICATION</scope>
</reference>
<proteinExistence type="predicted"/>
<dbReference type="Proteomes" id="UP000694845">
    <property type="component" value="Unplaced"/>
</dbReference>
<accession>A0A8B8A6I3</accession>
<protein>
    <submittedName>
        <fullName evidence="2">Uncharacterized protein LOC110990810</fullName>
    </submittedName>
</protein>
<sequence length="196" mass="23054">MDLDALITNYFRLGDTHLETVATLSTVHGVALSERTLQRHLQRLGLYRRKNQSDLADVVRFLREQPQQCGQLHGYRLMHRRLLQDDLDKMAEVWDGQRIRKNKQEHLAYGRPLTMFELPQLYNTMDYLKLVDRDRVNVCKEECLFNDNYPCDEDLFNYACLLMGAAGRRAPNTPEEAIHLYIDLRRHLRRALALAN</sequence>
<keyword evidence="1" id="KW-1185">Reference proteome</keyword>
<dbReference type="AlphaFoldDB" id="A0A8B8A6I3"/>
<dbReference type="RefSeq" id="XP_022111601.1">
    <property type="nucleotide sequence ID" value="XM_022255909.1"/>
</dbReference>
<dbReference type="PANTHER" id="PTHR46791:SF13">
    <property type="entry name" value="CLR5 DOMAIN-CONTAINING PROTEIN"/>
    <property type="match status" value="1"/>
</dbReference>
<evidence type="ECO:0000313" key="2">
    <source>
        <dbReference type="RefSeq" id="XP_022111601.1"/>
    </source>
</evidence>
<evidence type="ECO:0000313" key="1">
    <source>
        <dbReference type="Proteomes" id="UP000694845"/>
    </source>
</evidence>
<dbReference type="GeneID" id="110990810"/>
<dbReference type="PANTHER" id="PTHR46791">
    <property type="entry name" value="EXPRESSED PROTEIN"/>
    <property type="match status" value="1"/>
</dbReference>
<name>A0A8B8A6I3_ACAPL</name>
<dbReference type="KEGG" id="aplc:110990810"/>